<evidence type="ECO:0000313" key="3">
    <source>
        <dbReference type="Proteomes" id="UP000823775"/>
    </source>
</evidence>
<name>A0ABS8WS85_DATST</name>
<evidence type="ECO:0000256" key="1">
    <source>
        <dbReference type="SAM" id="Phobius"/>
    </source>
</evidence>
<keyword evidence="1" id="KW-0812">Transmembrane</keyword>
<dbReference type="EMBL" id="JACEIK010009958">
    <property type="protein sequence ID" value="MCE3214830.1"/>
    <property type="molecule type" value="Genomic_DNA"/>
</dbReference>
<keyword evidence="1" id="KW-0472">Membrane</keyword>
<keyword evidence="1" id="KW-1133">Transmembrane helix</keyword>
<organism evidence="2 3">
    <name type="scientific">Datura stramonium</name>
    <name type="common">Jimsonweed</name>
    <name type="synonym">Common thornapple</name>
    <dbReference type="NCBI Taxonomy" id="4076"/>
    <lineage>
        <taxon>Eukaryota</taxon>
        <taxon>Viridiplantae</taxon>
        <taxon>Streptophyta</taxon>
        <taxon>Embryophyta</taxon>
        <taxon>Tracheophyta</taxon>
        <taxon>Spermatophyta</taxon>
        <taxon>Magnoliopsida</taxon>
        <taxon>eudicotyledons</taxon>
        <taxon>Gunneridae</taxon>
        <taxon>Pentapetalae</taxon>
        <taxon>asterids</taxon>
        <taxon>lamiids</taxon>
        <taxon>Solanales</taxon>
        <taxon>Solanaceae</taxon>
        <taxon>Solanoideae</taxon>
        <taxon>Datureae</taxon>
        <taxon>Datura</taxon>
    </lineage>
</organism>
<proteinExistence type="predicted"/>
<comment type="caution">
    <text evidence="2">The sequence shown here is derived from an EMBL/GenBank/DDBJ whole genome shotgun (WGS) entry which is preliminary data.</text>
</comment>
<gene>
    <name evidence="2" type="ORF">HAX54_053455</name>
</gene>
<sequence>PSNNETEIKIKKTILIDYVITLFFINLGSIIYLEIEKKASQEKISFPSSYLIIELCRKARVPSISRVDTSITTFVVLDISRTQDEELVERRKRKRTGSIDTSLMIDLKQI</sequence>
<protein>
    <submittedName>
        <fullName evidence="2">Uncharacterized protein</fullName>
    </submittedName>
</protein>
<feature type="transmembrane region" description="Helical" evidence="1">
    <location>
        <begin position="15"/>
        <end position="35"/>
    </location>
</feature>
<feature type="non-terminal residue" evidence="2">
    <location>
        <position position="1"/>
    </location>
</feature>
<reference evidence="2 3" key="1">
    <citation type="journal article" date="2021" name="BMC Genomics">
        <title>Datura genome reveals duplications of psychoactive alkaloid biosynthetic genes and high mutation rate following tissue culture.</title>
        <authorList>
            <person name="Rajewski A."/>
            <person name="Carter-House D."/>
            <person name="Stajich J."/>
            <person name="Litt A."/>
        </authorList>
    </citation>
    <scope>NUCLEOTIDE SEQUENCE [LARGE SCALE GENOMIC DNA]</scope>
    <source>
        <strain evidence="2">AR-01</strain>
    </source>
</reference>
<dbReference type="Proteomes" id="UP000823775">
    <property type="component" value="Unassembled WGS sequence"/>
</dbReference>
<accession>A0ABS8WS85</accession>
<evidence type="ECO:0000313" key="2">
    <source>
        <dbReference type="EMBL" id="MCE3214830.1"/>
    </source>
</evidence>
<keyword evidence="3" id="KW-1185">Reference proteome</keyword>